<organism evidence="2 3">
    <name type="scientific">Dyella marensis</name>
    <dbReference type="NCBI Taxonomy" id="500610"/>
    <lineage>
        <taxon>Bacteria</taxon>
        <taxon>Pseudomonadati</taxon>
        <taxon>Pseudomonadota</taxon>
        <taxon>Gammaproteobacteria</taxon>
        <taxon>Lysobacterales</taxon>
        <taxon>Rhodanobacteraceae</taxon>
        <taxon>Dyella</taxon>
    </lineage>
</organism>
<feature type="chain" id="PRO_5011498461" description="Secreted protein" evidence="1">
    <location>
        <begin position="23"/>
        <end position="253"/>
    </location>
</feature>
<reference evidence="3" key="1">
    <citation type="submission" date="2016-10" db="EMBL/GenBank/DDBJ databases">
        <authorList>
            <person name="Varghese N."/>
            <person name="Submissions S."/>
        </authorList>
    </citation>
    <scope>NUCLEOTIDE SEQUENCE [LARGE SCALE GENOMIC DNA]</scope>
    <source>
        <strain evidence="3">UNC178MFTsu3.1</strain>
    </source>
</reference>
<evidence type="ECO:0008006" key="4">
    <source>
        <dbReference type="Google" id="ProtNLM"/>
    </source>
</evidence>
<accession>A0A1I2HU34</accession>
<keyword evidence="1" id="KW-0732">Signal</keyword>
<evidence type="ECO:0000256" key="1">
    <source>
        <dbReference type="SAM" id="SignalP"/>
    </source>
</evidence>
<dbReference type="Proteomes" id="UP000199477">
    <property type="component" value="Unassembled WGS sequence"/>
</dbReference>
<protein>
    <recommendedName>
        <fullName evidence="4">Secreted protein</fullName>
    </recommendedName>
</protein>
<feature type="signal peptide" evidence="1">
    <location>
        <begin position="1"/>
        <end position="22"/>
    </location>
</feature>
<sequence>MKTLLIALAIAAGLAHVAPAHAVGRLLDLSVYDRDTQRSLPVYVHQGRYYVAGEPGHRYRVALRSRSGEDLLAVLSVDGVNAVSGQTAGWSQAGYVLDPRANTDVLGWRKSLSQVADFVFTDIGQSYAAKTGRPDNVGVIGVAVFRRKPLPPPVVYEADMAADQAAPMAAAPAARGEVQRAAKAGTPLGTGHGEREYSSVTEVEFERASSSPDELVTLYYDTRDNLAAQCVIPCERPHPVRPDPFPGRFVPDP</sequence>
<dbReference type="RefSeq" id="WP_026634974.1">
    <property type="nucleotide sequence ID" value="NZ_FONH01000013.1"/>
</dbReference>
<keyword evidence="3" id="KW-1185">Reference proteome</keyword>
<proteinExistence type="predicted"/>
<evidence type="ECO:0000313" key="3">
    <source>
        <dbReference type="Proteomes" id="UP000199477"/>
    </source>
</evidence>
<name>A0A1I2HU34_9GAMM</name>
<dbReference type="STRING" id="500610.SAMN02799615_03165"/>
<dbReference type="EMBL" id="FONH01000013">
    <property type="protein sequence ID" value="SFF33148.1"/>
    <property type="molecule type" value="Genomic_DNA"/>
</dbReference>
<evidence type="ECO:0000313" key="2">
    <source>
        <dbReference type="EMBL" id="SFF33148.1"/>
    </source>
</evidence>
<gene>
    <name evidence="2" type="ORF">SAMN02799615_03165</name>
</gene>
<dbReference type="AlphaFoldDB" id="A0A1I2HU34"/>